<keyword evidence="2" id="KW-1185">Reference proteome</keyword>
<proteinExistence type="predicted"/>
<dbReference type="Proteomes" id="UP001371456">
    <property type="component" value="Unassembled WGS sequence"/>
</dbReference>
<accession>A0AAN8SUZ3</accession>
<protein>
    <submittedName>
        <fullName evidence="1">Uncharacterized protein</fullName>
    </submittedName>
</protein>
<comment type="caution">
    <text evidence="1">The sequence shown here is derived from an EMBL/GenBank/DDBJ whole genome shotgun (WGS) entry which is preliminary data.</text>
</comment>
<organism evidence="1 2">
    <name type="scientific">Solanum bulbocastanum</name>
    <name type="common">Wild potato</name>
    <dbReference type="NCBI Taxonomy" id="147425"/>
    <lineage>
        <taxon>Eukaryota</taxon>
        <taxon>Viridiplantae</taxon>
        <taxon>Streptophyta</taxon>
        <taxon>Embryophyta</taxon>
        <taxon>Tracheophyta</taxon>
        <taxon>Spermatophyta</taxon>
        <taxon>Magnoliopsida</taxon>
        <taxon>eudicotyledons</taxon>
        <taxon>Gunneridae</taxon>
        <taxon>Pentapetalae</taxon>
        <taxon>asterids</taxon>
        <taxon>lamiids</taxon>
        <taxon>Solanales</taxon>
        <taxon>Solanaceae</taxon>
        <taxon>Solanoideae</taxon>
        <taxon>Solaneae</taxon>
        <taxon>Solanum</taxon>
    </lineage>
</organism>
<evidence type="ECO:0000313" key="1">
    <source>
        <dbReference type="EMBL" id="KAK6773476.1"/>
    </source>
</evidence>
<sequence length="10" mass="1066">MGLNKFGKGD</sequence>
<name>A0AAN8SUZ3_SOLBU</name>
<evidence type="ECO:0000313" key="2">
    <source>
        <dbReference type="Proteomes" id="UP001371456"/>
    </source>
</evidence>
<reference evidence="1 2" key="1">
    <citation type="submission" date="2024-02" db="EMBL/GenBank/DDBJ databases">
        <title>de novo genome assembly of Solanum bulbocastanum strain 11H21.</title>
        <authorList>
            <person name="Hosaka A.J."/>
        </authorList>
    </citation>
    <scope>NUCLEOTIDE SEQUENCE [LARGE SCALE GENOMIC DNA]</scope>
    <source>
        <tissue evidence="1">Young leaves</tissue>
    </source>
</reference>
<dbReference type="EMBL" id="JBANQN010000012">
    <property type="protein sequence ID" value="KAK6773476.1"/>
    <property type="molecule type" value="Genomic_DNA"/>
</dbReference>
<gene>
    <name evidence="1" type="ORF">RDI58_028714</name>
</gene>